<dbReference type="SUPFAM" id="SSF51658">
    <property type="entry name" value="Xylose isomerase-like"/>
    <property type="match status" value="1"/>
</dbReference>
<dbReference type="EMBL" id="UOFL01000238">
    <property type="protein sequence ID" value="VAW82200.1"/>
    <property type="molecule type" value="Genomic_DNA"/>
</dbReference>
<protein>
    <submittedName>
        <fullName evidence="1">Uncharacterized protein conserved in bacteria, NMA0228-like</fullName>
    </submittedName>
</protein>
<dbReference type="InterPro" id="IPR007801">
    <property type="entry name" value="MbnB/TglH/ChrH"/>
</dbReference>
<evidence type="ECO:0000313" key="1">
    <source>
        <dbReference type="EMBL" id="VAW82200.1"/>
    </source>
</evidence>
<dbReference type="NCBIfam" id="NF003818">
    <property type="entry name" value="PRK05409.1"/>
    <property type="match status" value="1"/>
</dbReference>
<dbReference type="PANTHER" id="PTHR42194:SF1">
    <property type="entry name" value="UPF0276 PROTEIN HI_1600"/>
    <property type="match status" value="1"/>
</dbReference>
<dbReference type="Gene3D" id="3.20.20.150">
    <property type="entry name" value="Divalent-metal-dependent TIM barrel enzymes"/>
    <property type="match status" value="1"/>
</dbReference>
<dbReference type="PANTHER" id="PTHR42194">
    <property type="entry name" value="UPF0276 PROTEIN HI_1600"/>
    <property type="match status" value="1"/>
</dbReference>
<dbReference type="HAMAP" id="MF_00697">
    <property type="entry name" value="UPF0276"/>
    <property type="match status" value="1"/>
</dbReference>
<dbReference type="Pfam" id="PF05114">
    <property type="entry name" value="MbnB_TglH_ChrH"/>
    <property type="match status" value="1"/>
</dbReference>
<gene>
    <name evidence="1" type="ORF">MNBD_GAMMA12-1031</name>
</gene>
<proteinExistence type="inferred from homology"/>
<dbReference type="AlphaFoldDB" id="A0A3B0YZR2"/>
<reference evidence="1" key="1">
    <citation type="submission" date="2018-06" db="EMBL/GenBank/DDBJ databases">
        <authorList>
            <person name="Zhirakovskaya E."/>
        </authorList>
    </citation>
    <scope>NUCLEOTIDE SEQUENCE</scope>
</reference>
<dbReference type="InterPro" id="IPR036237">
    <property type="entry name" value="Xyl_isomerase-like_sf"/>
</dbReference>
<organism evidence="1">
    <name type="scientific">hydrothermal vent metagenome</name>
    <dbReference type="NCBI Taxonomy" id="652676"/>
    <lineage>
        <taxon>unclassified sequences</taxon>
        <taxon>metagenomes</taxon>
        <taxon>ecological metagenomes</taxon>
    </lineage>
</organism>
<sequence>MTRPFLGFGLGLRTEHYQTVIENKPDVDWFEIISENYMVPGGKPLYHLDKIRADYPMVMHGVSLSIGSTDPLNMDYLKDLKQLIQRVEPHWISDHLCWTSVDHTNSHDLLPLPYNEETIDHIATRIRQVQDYLGQQILIENLSSYVTYNDSVMSEWEFLNEILRRADCLALLDINNIFVSAHNHQFDVMDYIKGIDSDRVMQFHLAGHSYNGEMIIDTHDQDVCDPVWDLYTHALSHFGAVSTMIERDDNIPSFDELRAELAVAEKIAADTLSPERLKISSPAIRGVA</sequence>
<accession>A0A3B0YZR2</accession>
<name>A0A3B0YZR2_9ZZZZ</name>